<dbReference type="AlphaFoldDB" id="A0A6S7JWV7"/>
<dbReference type="Proteomes" id="UP001152795">
    <property type="component" value="Unassembled WGS sequence"/>
</dbReference>
<dbReference type="EMBL" id="CACRXK020019519">
    <property type="protein sequence ID" value="CAB4033750.1"/>
    <property type="molecule type" value="Genomic_DNA"/>
</dbReference>
<name>A0A6S7JWV7_PARCT</name>
<accession>A0A6S7JWV7</accession>
<keyword evidence="2" id="KW-1185">Reference proteome</keyword>
<evidence type="ECO:0000313" key="2">
    <source>
        <dbReference type="Proteomes" id="UP001152795"/>
    </source>
</evidence>
<comment type="caution">
    <text evidence="1">The sequence shown here is derived from an EMBL/GenBank/DDBJ whole genome shotgun (WGS) entry which is preliminary data.</text>
</comment>
<gene>
    <name evidence="1" type="ORF">PACLA_8A062797</name>
</gene>
<reference evidence="1" key="1">
    <citation type="submission" date="2020-04" db="EMBL/GenBank/DDBJ databases">
        <authorList>
            <person name="Alioto T."/>
            <person name="Alioto T."/>
            <person name="Gomez Garrido J."/>
        </authorList>
    </citation>
    <scope>NUCLEOTIDE SEQUENCE</scope>
    <source>
        <strain evidence="1">A484AB</strain>
    </source>
</reference>
<sequence>MNIERYAFFEAQKGKTSLDSHFATFKFALKSWMKKGNDLLDSADIVDRTRENLQGTHMYEIHINRSNEPASAKTLEGITSFSDFTFTATAKEPYKTINARELTNMGTTRQIKPKKITNL</sequence>
<evidence type="ECO:0000313" key="1">
    <source>
        <dbReference type="EMBL" id="CAB4033750.1"/>
    </source>
</evidence>
<organism evidence="1 2">
    <name type="scientific">Paramuricea clavata</name>
    <name type="common">Red gorgonian</name>
    <name type="synonym">Violescent sea-whip</name>
    <dbReference type="NCBI Taxonomy" id="317549"/>
    <lineage>
        <taxon>Eukaryota</taxon>
        <taxon>Metazoa</taxon>
        <taxon>Cnidaria</taxon>
        <taxon>Anthozoa</taxon>
        <taxon>Octocorallia</taxon>
        <taxon>Malacalcyonacea</taxon>
        <taxon>Plexauridae</taxon>
        <taxon>Paramuricea</taxon>
    </lineage>
</organism>
<protein>
    <submittedName>
        <fullName evidence="1">Uncharacterized protein</fullName>
    </submittedName>
</protein>
<dbReference type="OrthoDB" id="5987289at2759"/>
<dbReference type="PANTHER" id="PTHR33845">
    <property type="entry name" value="C2H2-TYPE DOMAIN-CONTAINING PROTEIN"/>
    <property type="match status" value="1"/>
</dbReference>
<dbReference type="PANTHER" id="PTHR33845:SF1">
    <property type="entry name" value="C2H2-TYPE DOMAIN-CONTAINING PROTEIN"/>
    <property type="match status" value="1"/>
</dbReference>
<proteinExistence type="predicted"/>